<protein>
    <submittedName>
        <fullName evidence="2">Uncharacterized protein</fullName>
    </submittedName>
</protein>
<name>A0AA36HEQ2_CYLNA</name>
<dbReference type="Proteomes" id="UP001176961">
    <property type="component" value="Unassembled WGS sequence"/>
</dbReference>
<evidence type="ECO:0000313" key="2">
    <source>
        <dbReference type="EMBL" id="CAJ0609391.1"/>
    </source>
</evidence>
<gene>
    <name evidence="2" type="ORF">CYNAS_LOCUS21374</name>
</gene>
<evidence type="ECO:0000256" key="1">
    <source>
        <dbReference type="SAM" id="MobiDB-lite"/>
    </source>
</evidence>
<evidence type="ECO:0000313" key="3">
    <source>
        <dbReference type="Proteomes" id="UP001176961"/>
    </source>
</evidence>
<comment type="caution">
    <text evidence="2">The sequence shown here is derived from an EMBL/GenBank/DDBJ whole genome shotgun (WGS) entry which is preliminary data.</text>
</comment>
<accession>A0AA36HEQ2</accession>
<keyword evidence="3" id="KW-1185">Reference proteome</keyword>
<feature type="region of interest" description="Disordered" evidence="1">
    <location>
        <begin position="27"/>
        <end position="51"/>
    </location>
</feature>
<dbReference type="AlphaFoldDB" id="A0AA36HEQ2"/>
<dbReference type="EMBL" id="CATQJL010000326">
    <property type="protein sequence ID" value="CAJ0609391.1"/>
    <property type="molecule type" value="Genomic_DNA"/>
</dbReference>
<sequence>MKTYVNGILCTFVCLMSVESGLHPHRRRSMFKDESPRSGLRPSHTLQGSRSRSDYGIVSHVQRLEEQRLLVLIWFVRAPNCVSHSSRKLSDYGLLPPVVLPCVQISTVSLASSSKSTNKIERGHSWKNRFRWGFSAPNVRSSLAQETDLLNLPSTSADNVSVQMKKSKSITFCVPTQERSVKSARSSVSGLFS</sequence>
<proteinExistence type="predicted"/>
<organism evidence="2 3">
    <name type="scientific">Cylicocyclus nassatus</name>
    <name type="common">Nematode worm</name>
    <dbReference type="NCBI Taxonomy" id="53992"/>
    <lineage>
        <taxon>Eukaryota</taxon>
        <taxon>Metazoa</taxon>
        <taxon>Ecdysozoa</taxon>
        <taxon>Nematoda</taxon>
        <taxon>Chromadorea</taxon>
        <taxon>Rhabditida</taxon>
        <taxon>Rhabditina</taxon>
        <taxon>Rhabditomorpha</taxon>
        <taxon>Strongyloidea</taxon>
        <taxon>Strongylidae</taxon>
        <taxon>Cylicocyclus</taxon>
    </lineage>
</organism>
<reference evidence="2" key="1">
    <citation type="submission" date="2023-07" db="EMBL/GenBank/DDBJ databases">
        <authorList>
            <consortium name="CYATHOMIX"/>
        </authorList>
    </citation>
    <scope>NUCLEOTIDE SEQUENCE</scope>
    <source>
        <strain evidence="2">N/A</strain>
    </source>
</reference>